<dbReference type="PANTHER" id="PTHR44259:SF37">
    <property type="entry name" value="DUF1618 DOMAIN-CONTAINING PROTEIN"/>
    <property type="match status" value="1"/>
</dbReference>
<dbReference type="InterPro" id="IPR005174">
    <property type="entry name" value="KIB1-4_b-propeller"/>
</dbReference>
<protein>
    <recommendedName>
        <fullName evidence="1">KIB1-4 beta-propeller domain-containing protein</fullName>
    </recommendedName>
</protein>
<accession>A0A5N6QKR0</accession>
<proteinExistence type="predicted"/>
<name>A0A5N6QKR0_9ROSI</name>
<evidence type="ECO:0000313" key="2">
    <source>
        <dbReference type="EMBL" id="KAE7998733.1"/>
    </source>
</evidence>
<gene>
    <name evidence="2" type="ORF">FH972_003244</name>
</gene>
<dbReference type="EMBL" id="CM017321">
    <property type="protein sequence ID" value="KAE7998733.1"/>
    <property type="molecule type" value="Genomic_DNA"/>
</dbReference>
<feature type="domain" description="KIB1-4 beta-propeller" evidence="1">
    <location>
        <begin position="52"/>
        <end position="225"/>
    </location>
</feature>
<dbReference type="OrthoDB" id="642536at2759"/>
<dbReference type="Proteomes" id="UP000327013">
    <property type="component" value="Chromosome 1"/>
</dbReference>
<keyword evidence="3" id="KW-1185">Reference proteome</keyword>
<evidence type="ECO:0000259" key="1">
    <source>
        <dbReference type="Pfam" id="PF03478"/>
    </source>
</evidence>
<sequence>MVYYLCTDFPPPSLDKPLSVDILPVIVCHHTLHGPWVHYDVLVIIILVKMNMVKIVTLNFPEDAAFHELLGSSSPGGIAVANKFDGDIVLMNPFTEKIGKVYQAAPPVVRLPPTSTMPKMDTIIEAWTRYCIDNKMRTDQIYYDFIHHIVWSSNPMSPGSTVIVVYGPYHNIAFCRPGDKSWIDTTLDCEYRYCYIQLLYSNKSKLFYFQRSNGTTFEGWDLQQPFPKMTFYTCMTFYYILLGYFTTYSKASVSSFTRA</sequence>
<dbReference type="PANTHER" id="PTHR44259">
    <property type="entry name" value="OS07G0183000 PROTEIN-RELATED"/>
    <property type="match status" value="1"/>
</dbReference>
<organism evidence="2 3">
    <name type="scientific">Carpinus fangiana</name>
    <dbReference type="NCBI Taxonomy" id="176857"/>
    <lineage>
        <taxon>Eukaryota</taxon>
        <taxon>Viridiplantae</taxon>
        <taxon>Streptophyta</taxon>
        <taxon>Embryophyta</taxon>
        <taxon>Tracheophyta</taxon>
        <taxon>Spermatophyta</taxon>
        <taxon>Magnoliopsida</taxon>
        <taxon>eudicotyledons</taxon>
        <taxon>Gunneridae</taxon>
        <taxon>Pentapetalae</taxon>
        <taxon>rosids</taxon>
        <taxon>fabids</taxon>
        <taxon>Fagales</taxon>
        <taxon>Betulaceae</taxon>
        <taxon>Carpinus</taxon>
    </lineage>
</organism>
<reference evidence="2 3" key="1">
    <citation type="submission" date="2019-06" db="EMBL/GenBank/DDBJ databases">
        <title>A chromosomal-level reference genome of Carpinus fangiana (Coryloideae, Betulaceae).</title>
        <authorList>
            <person name="Yang X."/>
            <person name="Wang Z."/>
            <person name="Zhang L."/>
            <person name="Hao G."/>
            <person name="Liu J."/>
            <person name="Yang Y."/>
        </authorList>
    </citation>
    <scope>NUCLEOTIDE SEQUENCE [LARGE SCALE GENOMIC DNA]</scope>
    <source>
        <strain evidence="2">Cfa_2016G</strain>
        <tissue evidence="2">Leaf</tissue>
    </source>
</reference>
<dbReference type="Pfam" id="PF03478">
    <property type="entry name" value="Beta-prop_KIB1-4"/>
    <property type="match status" value="1"/>
</dbReference>
<dbReference type="InterPro" id="IPR050942">
    <property type="entry name" value="F-box_BR-signaling"/>
</dbReference>
<evidence type="ECO:0000313" key="3">
    <source>
        <dbReference type="Proteomes" id="UP000327013"/>
    </source>
</evidence>
<dbReference type="AlphaFoldDB" id="A0A5N6QKR0"/>